<keyword evidence="2" id="KW-1185">Reference proteome</keyword>
<dbReference type="PANTHER" id="PTHR33710">
    <property type="entry name" value="BNAC02G09200D PROTEIN"/>
    <property type="match status" value="1"/>
</dbReference>
<proteinExistence type="predicted"/>
<comment type="caution">
    <text evidence="1">The sequence shown here is derived from an EMBL/GenBank/DDBJ whole genome shotgun (WGS) entry which is preliminary data.</text>
</comment>
<dbReference type="PANTHER" id="PTHR33710:SF71">
    <property type="entry name" value="ENDONUCLEASE_EXONUCLEASE_PHOSPHATASE DOMAIN-CONTAINING PROTEIN"/>
    <property type="match status" value="1"/>
</dbReference>
<dbReference type="AlphaFoldDB" id="A0A1Q3B1C5"/>
<evidence type="ECO:0008006" key="3">
    <source>
        <dbReference type="Google" id="ProtNLM"/>
    </source>
</evidence>
<organism evidence="1 2">
    <name type="scientific">Cephalotus follicularis</name>
    <name type="common">Albany pitcher plant</name>
    <dbReference type="NCBI Taxonomy" id="3775"/>
    <lineage>
        <taxon>Eukaryota</taxon>
        <taxon>Viridiplantae</taxon>
        <taxon>Streptophyta</taxon>
        <taxon>Embryophyta</taxon>
        <taxon>Tracheophyta</taxon>
        <taxon>Spermatophyta</taxon>
        <taxon>Magnoliopsida</taxon>
        <taxon>eudicotyledons</taxon>
        <taxon>Gunneridae</taxon>
        <taxon>Pentapetalae</taxon>
        <taxon>rosids</taxon>
        <taxon>fabids</taxon>
        <taxon>Oxalidales</taxon>
        <taxon>Cephalotaceae</taxon>
        <taxon>Cephalotus</taxon>
    </lineage>
</organism>
<protein>
    <recommendedName>
        <fullName evidence="3">Exo_endo_phos domain-containing protein</fullName>
    </recommendedName>
</protein>
<evidence type="ECO:0000313" key="2">
    <source>
        <dbReference type="Proteomes" id="UP000187406"/>
    </source>
</evidence>
<sequence>MGNWCWLKDFSDLQAHFPPPGISDHSPCILPLQRSNSPGVRPFKYLNAWASHPSFLGLVKEVLSRWVEGSLLEVLGKKLRMLKPVLKELHRNFFKDPVLESAKIKQDLIALQANLDKDPTNEDARRTEKQLLEKYYKANWVEESCLKQKARVQWLRLGDSNSACFHRVIKVRQDRNTIVKIRKADGEWIKN</sequence>
<dbReference type="EMBL" id="BDDD01000215">
    <property type="protein sequence ID" value="GAV61623.1"/>
    <property type="molecule type" value="Genomic_DNA"/>
</dbReference>
<accession>A0A1Q3B1C5</accession>
<dbReference type="Proteomes" id="UP000187406">
    <property type="component" value="Unassembled WGS sequence"/>
</dbReference>
<name>A0A1Q3B1C5_CEPFO</name>
<gene>
    <name evidence="1" type="ORF">CFOL_v3_05150</name>
</gene>
<reference evidence="2" key="1">
    <citation type="submission" date="2016-04" db="EMBL/GenBank/DDBJ databases">
        <title>Cephalotus genome sequencing.</title>
        <authorList>
            <person name="Fukushima K."/>
            <person name="Hasebe M."/>
            <person name="Fang X."/>
        </authorList>
    </citation>
    <scope>NUCLEOTIDE SEQUENCE [LARGE SCALE GENOMIC DNA]</scope>
    <source>
        <strain evidence="2">cv. St1</strain>
    </source>
</reference>
<dbReference type="OrthoDB" id="1750259at2759"/>
<evidence type="ECO:0000313" key="1">
    <source>
        <dbReference type="EMBL" id="GAV61623.1"/>
    </source>
</evidence>
<dbReference type="InParanoid" id="A0A1Q3B1C5"/>